<reference evidence="1" key="1">
    <citation type="submission" date="2007-03" db="EMBL/GenBank/DDBJ databases">
        <title>Annotation of Culex pipiens quinquefasciatus.</title>
        <authorList>
            <consortium name="The Broad Institute Genome Sequencing Platform"/>
            <person name="Atkinson P.W."/>
            <person name="Hemingway J."/>
            <person name="Christensen B.M."/>
            <person name="Higgs S."/>
            <person name="Kodira C."/>
            <person name="Hannick L."/>
            <person name="Megy K."/>
            <person name="O'Leary S."/>
            <person name="Pearson M."/>
            <person name="Haas B.J."/>
            <person name="Mauceli E."/>
            <person name="Wortman J.R."/>
            <person name="Lee N.H."/>
            <person name="Guigo R."/>
            <person name="Stanke M."/>
            <person name="Alvarado L."/>
            <person name="Amedeo P."/>
            <person name="Antoine C.H."/>
            <person name="Arensburger P."/>
            <person name="Bidwell S.L."/>
            <person name="Crawford M."/>
            <person name="Camaro F."/>
            <person name="Devon K."/>
            <person name="Engels R."/>
            <person name="Hammond M."/>
            <person name="Howarth C."/>
            <person name="Koehrsen M."/>
            <person name="Lawson D."/>
            <person name="Montgomery P."/>
            <person name="Nene V."/>
            <person name="Nusbaum C."/>
            <person name="Puiu D."/>
            <person name="Romero-Severson J."/>
            <person name="Severson D.W."/>
            <person name="Shumway M."/>
            <person name="Sisk P."/>
            <person name="Stolte C."/>
            <person name="Zeng Q."/>
            <person name="Eisenstadt E."/>
            <person name="Fraser-Liggett C."/>
            <person name="Strausberg R."/>
            <person name="Galagan J."/>
            <person name="Birren B."/>
            <person name="Collins F.H."/>
        </authorList>
    </citation>
    <scope>NUCLEOTIDE SEQUENCE [LARGE SCALE GENOMIC DNA]</scope>
    <source>
        <strain evidence="1">JHB</strain>
    </source>
</reference>
<reference evidence="2" key="2">
    <citation type="submission" date="2020-05" db="UniProtKB">
        <authorList>
            <consortium name="EnsemblMetazoa"/>
        </authorList>
    </citation>
    <scope>IDENTIFICATION</scope>
    <source>
        <strain evidence="2">JHB</strain>
    </source>
</reference>
<sequence>MANHLKQLQMQKCNILIQDLIGTMKCKQTIPLIAIGAVGTDSIGPLSEALNSFN</sequence>
<evidence type="ECO:0000313" key="3">
    <source>
        <dbReference type="Proteomes" id="UP000002320"/>
    </source>
</evidence>
<dbReference type="InParanoid" id="B0XDN9"/>
<accession>B0XDN9</accession>
<dbReference type="EnsemblMetazoa" id="CPIJ017269-RA">
    <property type="protein sequence ID" value="CPIJ017269-PA"/>
    <property type="gene ID" value="CPIJ017269"/>
</dbReference>
<organism>
    <name type="scientific">Culex quinquefasciatus</name>
    <name type="common">Southern house mosquito</name>
    <name type="synonym">Culex pungens</name>
    <dbReference type="NCBI Taxonomy" id="7176"/>
    <lineage>
        <taxon>Eukaryota</taxon>
        <taxon>Metazoa</taxon>
        <taxon>Ecdysozoa</taxon>
        <taxon>Arthropoda</taxon>
        <taxon>Hexapoda</taxon>
        <taxon>Insecta</taxon>
        <taxon>Pterygota</taxon>
        <taxon>Neoptera</taxon>
        <taxon>Endopterygota</taxon>
        <taxon>Diptera</taxon>
        <taxon>Nematocera</taxon>
        <taxon>Culicoidea</taxon>
        <taxon>Culicidae</taxon>
        <taxon>Culicinae</taxon>
        <taxon>Culicini</taxon>
        <taxon>Culex</taxon>
        <taxon>Culex</taxon>
    </lineage>
</organism>
<dbReference type="KEGG" id="cqu:CpipJ_CPIJ017269"/>
<dbReference type="HOGENOM" id="CLU_3052400_0_0_1"/>
<dbReference type="VEuPathDB" id="VectorBase:CPIJ017269"/>
<gene>
    <name evidence="2" type="primary">6051296</name>
    <name evidence="1" type="ORF">CpipJ_CPIJ017269</name>
</gene>
<protein>
    <submittedName>
        <fullName evidence="1 2">Uncharacterized protein</fullName>
    </submittedName>
</protein>
<dbReference type="EMBL" id="DS232770">
    <property type="protein sequence ID" value="EDS45547.1"/>
    <property type="molecule type" value="Genomic_DNA"/>
</dbReference>
<name>B0XDN9_CULQU</name>
<dbReference type="AlphaFoldDB" id="B0XDN9"/>
<evidence type="ECO:0000313" key="1">
    <source>
        <dbReference type="EMBL" id="EDS45547.1"/>
    </source>
</evidence>
<dbReference type="Proteomes" id="UP000002320">
    <property type="component" value="Unassembled WGS sequence"/>
</dbReference>
<proteinExistence type="predicted"/>
<keyword evidence="3" id="KW-1185">Reference proteome</keyword>
<evidence type="ECO:0000313" key="2">
    <source>
        <dbReference type="EnsemblMetazoa" id="CPIJ017269-PA"/>
    </source>
</evidence>